<accession>A0AAE0RQM2</accession>
<evidence type="ECO:0000313" key="1">
    <source>
        <dbReference type="EMBL" id="KAK3577804.1"/>
    </source>
</evidence>
<reference evidence="1" key="1">
    <citation type="journal article" date="2021" name="Genome Biol. Evol.">
        <title>A High-Quality Reference Genome for a Parasitic Bivalve with Doubly Uniparental Inheritance (Bivalvia: Unionida).</title>
        <authorList>
            <person name="Smith C.H."/>
        </authorList>
    </citation>
    <scope>NUCLEOTIDE SEQUENCE</scope>
    <source>
        <strain evidence="1">CHS0354</strain>
    </source>
</reference>
<name>A0AAE0RQM2_9BIVA</name>
<dbReference type="AlphaFoldDB" id="A0AAE0RQM2"/>
<comment type="caution">
    <text evidence="1">The sequence shown here is derived from an EMBL/GenBank/DDBJ whole genome shotgun (WGS) entry which is preliminary data.</text>
</comment>
<protein>
    <submittedName>
        <fullName evidence="1">Uncharacterized protein</fullName>
    </submittedName>
</protein>
<organism evidence="1 2">
    <name type="scientific">Potamilus streckersoni</name>
    <dbReference type="NCBI Taxonomy" id="2493646"/>
    <lineage>
        <taxon>Eukaryota</taxon>
        <taxon>Metazoa</taxon>
        <taxon>Spiralia</taxon>
        <taxon>Lophotrochozoa</taxon>
        <taxon>Mollusca</taxon>
        <taxon>Bivalvia</taxon>
        <taxon>Autobranchia</taxon>
        <taxon>Heteroconchia</taxon>
        <taxon>Palaeoheterodonta</taxon>
        <taxon>Unionida</taxon>
        <taxon>Unionoidea</taxon>
        <taxon>Unionidae</taxon>
        <taxon>Ambleminae</taxon>
        <taxon>Lampsilini</taxon>
        <taxon>Potamilus</taxon>
    </lineage>
</organism>
<gene>
    <name evidence="1" type="ORF">CHS0354_024848</name>
</gene>
<reference evidence="1" key="2">
    <citation type="journal article" date="2021" name="Genome Biol. Evol.">
        <title>Developing a high-quality reference genome for a parasitic bivalve with doubly uniparental inheritance (Bivalvia: Unionida).</title>
        <authorList>
            <person name="Smith C.H."/>
        </authorList>
    </citation>
    <scope>NUCLEOTIDE SEQUENCE</scope>
    <source>
        <strain evidence="1">CHS0354</strain>
        <tissue evidence="1">Mantle</tissue>
    </source>
</reference>
<dbReference type="Proteomes" id="UP001195483">
    <property type="component" value="Unassembled WGS sequence"/>
</dbReference>
<dbReference type="EMBL" id="JAEAOA010001466">
    <property type="protein sequence ID" value="KAK3577804.1"/>
    <property type="molecule type" value="Genomic_DNA"/>
</dbReference>
<keyword evidence="2" id="KW-1185">Reference proteome</keyword>
<proteinExistence type="predicted"/>
<reference evidence="1" key="3">
    <citation type="submission" date="2023-05" db="EMBL/GenBank/DDBJ databases">
        <authorList>
            <person name="Smith C.H."/>
        </authorList>
    </citation>
    <scope>NUCLEOTIDE SEQUENCE</scope>
    <source>
        <strain evidence="1">CHS0354</strain>
        <tissue evidence="1">Mantle</tissue>
    </source>
</reference>
<sequence length="155" mass="16775">MSSMFNYAYLQVCSSSVSSLWTPDHAIIGRSAPTCSRCCEQDFCNLNCAVTPHGQSSTNTQAATNTTLAQSTQQITESTIRATTQLTTPAAIPTSTTKRPPITLPPVQHICVTCGDSSPDTCEYQNEETLCDPPNNYCMNIITNSISGTRTVERK</sequence>
<evidence type="ECO:0000313" key="2">
    <source>
        <dbReference type="Proteomes" id="UP001195483"/>
    </source>
</evidence>